<organism evidence="1 2">
    <name type="scientific">Dryococelus australis</name>
    <dbReference type="NCBI Taxonomy" id="614101"/>
    <lineage>
        <taxon>Eukaryota</taxon>
        <taxon>Metazoa</taxon>
        <taxon>Ecdysozoa</taxon>
        <taxon>Arthropoda</taxon>
        <taxon>Hexapoda</taxon>
        <taxon>Insecta</taxon>
        <taxon>Pterygota</taxon>
        <taxon>Neoptera</taxon>
        <taxon>Polyneoptera</taxon>
        <taxon>Phasmatodea</taxon>
        <taxon>Verophasmatodea</taxon>
        <taxon>Anareolatae</taxon>
        <taxon>Phasmatidae</taxon>
        <taxon>Eurycanthinae</taxon>
        <taxon>Dryococelus</taxon>
    </lineage>
</organism>
<name>A0ABQ9I0B1_9NEOP</name>
<reference evidence="1 2" key="1">
    <citation type="submission" date="2023-02" db="EMBL/GenBank/DDBJ databases">
        <title>LHISI_Scaffold_Assembly.</title>
        <authorList>
            <person name="Stuart O.P."/>
            <person name="Cleave R."/>
            <person name="Magrath M.J.L."/>
            <person name="Mikheyev A.S."/>
        </authorList>
    </citation>
    <scope>NUCLEOTIDE SEQUENCE [LARGE SCALE GENOMIC DNA]</scope>
    <source>
        <strain evidence="1">Daus_M_001</strain>
        <tissue evidence="1">Leg muscle</tissue>
    </source>
</reference>
<dbReference type="Proteomes" id="UP001159363">
    <property type="component" value="Chromosome 3"/>
</dbReference>
<dbReference type="EMBL" id="JARBHB010000003">
    <property type="protein sequence ID" value="KAJ8890087.1"/>
    <property type="molecule type" value="Genomic_DNA"/>
</dbReference>
<proteinExistence type="predicted"/>
<sequence>MPHFKETVLQRIKMNPSTCTSVTVHDMDCGKCSFRTEYINSTSKTYSHLDQLTPSHVCGLHSGLCSSALQNQYSSCVLFTDEACLLEIAISIPTIVSCGQKKSHMQLWPYTTNDA</sequence>
<protein>
    <submittedName>
        <fullName evidence="1">Uncharacterized protein</fullName>
    </submittedName>
</protein>
<keyword evidence="2" id="KW-1185">Reference proteome</keyword>
<accession>A0ABQ9I0B1</accession>
<comment type="caution">
    <text evidence="1">The sequence shown here is derived from an EMBL/GenBank/DDBJ whole genome shotgun (WGS) entry which is preliminary data.</text>
</comment>
<gene>
    <name evidence="1" type="ORF">PR048_009594</name>
</gene>
<evidence type="ECO:0000313" key="1">
    <source>
        <dbReference type="EMBL" id="KAJ8890087.1"/>
    </source>
</evidence>
<evidence type="ECO:0000313" key="2">
    <source>
        <dbReference type="Proteomes" id="UP001159363"/>
    </source>
</evidence>